<dbReference type="AlphaFoldDB" id="A0AAD7AD22"/>
<evidence type="ECO:0000313" key="2">
    <source>
        <dbReference type="EMBL" id="KAJ7355505.1"/>
    </source>
</evidence>
<reference evidence="2" key="1">
    <citation type="submission" date="2023-03" db="EMBL/GenBank/DDBJ databases">
        <title>Massive genome expansion in bonnet fungi (Mycena s.s.) driven by repeated elements and novel gene families across ecological guilds.</title>
        <authorList>
            <consortium name="Lawrence Berkeley National Laboratory"/>
            <person name="Harder C.B."/>
            <person name="Miyauchi S."/>
            <person name="Viragh M."/>
            <person name="Kuo A."/>
            <person name="Thoen E."/>
            <person name="Andreopoulos B."/>
            <person name="Lu D."/>
            <person name="Skrede I."/>
            <person name="Drula E."/>
            <person name="Henrissat B."/>
            <person name="Morin E."/>
            <person name="Kohler A."/>
            <person name="Barry K."/>
            <person name="LaButti K."/>
            <person name="Morin E."/>
            <person name="Salamov A."/>
            <person name="Lipzen A."/>
            <person name="Mereny Z."/>
            <person name="Hegedus B."/>
            <person name="Baldrian P."/>
            <person name="Stursova M."/>
            <person name="Weitz H."/>
            <person name="Taylor A."/>
            <person name="Grigoriev I.V."/>
            <person name="Nagy L.G."/>
            <person name="Martin F."/>
            <person name="Kauserud H."/>
        </authorList>
    </citation>
    <scope>NUCLEOTIDE SEQUENCE</scope>
    <source>
        <strain evidence="2">CBHHK002</strain>
    </source>
</reference>
<protein>
    <submittedName>
        <fullName evidence="2">Uncharacterized protein</fullName>
    </submittedName>
</protein>
<proteinExistence type="predicted"/>
<comment type="caution">
    <text evidence="2">The sequence shown here is derived from an EMBL/GenBank/DDBJ whole genome shotgun (WGS) entry which is preliminary data.</text>
</comment>
<keyword evidence="3" id="KW-1185">Reference proteome</keyword>
<organism evidence="2 3">
    <name type="scientific">Mycena albidolilacea</name>
    <dbReference type="NCBI Taxonomy" id="1033008"/>
    <lineage>
        <taxon>Eukaryota</taxon>
        <taxon>Fungi</taxon>
        <taxon>Dikarya</taxon>
        <taxon>Basidiomycota</taxon>
        <taxon>Agaricomycotina</taxon>
        <taxon>Agaricomycetes</taxon>
        <taxon>Agaricomycetidae</taxon>
        <taxon>Agaricales</taxon>
        <taxon>Marasmiineae</taxon>
        <taxon>Mycenaceae</taxon>
        <taxon>Mycena</taxon>
    </lineage>
</organism>
<evidence type="ECO:0000313" key="3">
    <source>
        <dbReference type="Proteomes" id="UP001218218"/>
    </source>
</evidence>
<sequence>MSQQWCFDECMHCGRVLDTDASYCSDDCHLAAVPVHEPESDDDYENENENDSYSSWLRVSLWAQAVDPTPPPSPSPHSYTSPSKRILTRQYPTACITSDSTVSARHHASPPRPARTSPTATESLVASSTTPSSLGGLVRSWAQPREKRPQLSRLTTANFALFAKTHHHPPPPPQLLASDESSDGDVSPVWWVSQEPPSASSPHAAPHFVVQRAPPAPRGRKVARALP</sequence>
<name>A0AAD7AD22_9AGAR</name>
<feature type="compositionally biased region" description="Polar residues" evidence="1">
    <location>
        <begin position="122"/>
        <end position="133"/>
    </location>
</feature>
<feature type="compositionally biased region" description="Low complexity" evidence="1">
    <location>
        <begin position="196"/>
        <end position="207"/>
    </location>
</feature>
<dbReference type="Proteomes" id="UP001218218">
    <property type="component" value="Unassembled WGS sequence"/>
</dbReference>
<accession>A0AAD7AD22</accession>
<gene>
    <name evidence="2" type="ORF">DFH08DRAFT_852643</name>
</gene>
<feature type="region of interest" description="Disordered" evidence="1">
    <location>
        <begin position="164"/>
        <end position="227"/>
    </location>
</feature>
<feature type="region of interest" description="Disordered" evidence="1">
    <location>
        <begin position="98"/>
        <end position="150"/>
    </location>
</feature>
<feature type="compositionally biased region" description="Basic residues" evidence="1">
    <location>
        <begin position="218"/>
        <end position="227"/>
    </location>
</feature>
<dbReference type="EMBL" id="JARIHO010000009">
    <property type="protein sequence ID" value="KAJ7355505.1"/>
    <property type="molecule type" value="Genomic_DNA"/>
</dbReference>
<evidence type="ECO:0000256" key="1">
    <source>
        <dbReference type="SAM" id="MobiDB-lite"/>
    </source>
</evidence>